<dbReference type="Pfam" id="PF05296">
    <property type="entry name" value="TAS2R"/>
    <property type="match status" value="1"/>
</dbReference>
<dbReference type="Gene3D" id="1.20.1070.10">
    <property type="entry name" value="Rhodopsin 7-helix transmembrane proteins"/>
    <property type="match status" value="1"/>
</dbReference>
<keyword evidence="9 12" id="KW-0675">Receptor</keyword>
<dbReference type="SUPFAM" id="SSF81321">
    <property type="entry name" value="Family A G protein-coupled receptor-like"/>
    <property type="match status" value="1"/>
</dbReference>
<evidence type="ECO:0000313" key="15">
    <source>
        <dbReference type="Proteomes" id="UP000824782"/>
    </source>
</evidence>
<dbReference type="AlphaFoldDB" id="A0AAV6ZSR4"/>
<evidence type="ECO:0000256" key="1">
    <source>
        <dbReference type="ARBA" id="ARBA00004141"/>
    </source>
</evidence>
<accession>A0AAV6ZSR4</accession>
<dbReference type="EMBL" id="WNYA01000011">
    <property type="protein sequence ID" value="KAG8551470.1"/>
    <property type="molecule type" value="Genomic_DNA"/>
</dbReference>
<comment type="caution">
    <text evidence="14">The sequence shown here is derived from an EMBL/GenBank/DDBJ whole genome shotgun (WGS) entry which is preliminary data.</text>
</comment>
<reference evidence="14" key="1">
    <citation type="thesis" date="2020" institute="ProQuest LLC" country="789 East Eisenhower Parkway, Ann Arbor, MI, USA">
        <title>Comparative Genomics and Chromosome Evolution.</title>
        <authorList>
            <person name="Mudd A.B."/>
        </authorList>
    </citation>
    <scope>NUCLEOTIDE SEQUENCE</scope>
    <source>
        <strain evidence="14">237g6f4</strain>
        <tissue evidence="14">Blood</tissue>
    </source>
</reference>
<keyword evidence="6 13" id="KW-1133">Transmembrane helix</keyword>
<gene>
    <name evidence="14" type="ORF">GDO81_004129</name>
</gene>
<keyword evidence="7 12" id="KW-0297">G-protein coupled receptor</keyword>
<evidence type="ECO:0000256" key="12">
    <source>
        <dbReference type="RuleBase" id="RU004424"/>
    </source>
</evidence>
<dbReference type="PANTHER" id="PTHR11394">
    <property type="entry name" value="TASTE RECEPTOR TYPE 2"/>
    <property type="match status" value="1"/>
</dbReference>
<evidence type="ECO:0000256" key="11">
    <source>
        <dbReference type="RuleBase" id="RU004423"/>
    </source>
</evidence>
<keyword evidence="3 12" id="KW-0919">Taste</keyword>
<comment type="subcellular location">
    <subcellularLocation>
        <location evidence="1 12">Membrane</location>
        <topology evidence="1 12">Multi-pass membrane protein</topology>
    </subcellularLocation>
</comment>
<dbReference type="PANTHER" id="PTHR11394:SF151">
    <property type="entry name" value="TASTE RECEPTOR TYPE 2"/>
    <property type="match status" value="1"/>
</dbReference>
<proteinExistence type="inferred from homology"/>
<feature type="transmembrane region" description="Helical" evidence="13">
    <location>
        <begin position="142"/>
        <end position="166"/>
    </location>
</feature>
<dbReference type="GO" id="GO:0016020">
    <property type="term" value="C:membrane"/>
    <property type="evidence" value="ECO:0007669"/>
    <property type="project" value="UniProtKB-SubCell"/>
</dbReference>
<feature type="transmembrane region" description="Helical" evidence="13">
    <location>
        <begin position="26"/>
        <end position="51"/>
    </location>
</feature>
<keyword evidence="10 12" id="KW-0807">Transducer</keyword>
<name>A0AAV6ZSR4_ENGPU</name>
<evidence type="ECO:0000256" key="8">
    <source>
        <dbReference type="ARBA" id="ARBA00023136"/>
    </source>
</evidence>
<evidence type="ECO:0000256" key="6">
    <source>
        <dbReference type="ARBA" id="ARBA00022989"/>
    </source>
</evidence>
<evidence type="ECO:0000256" key="7">
    <source>
        <dbReference type="ARBA" id="ARBA00023040"/>
    </source>
</evidence>
<dbReference type="Proteomes" id="UP000824782">
    <property type="component" value="Unassembled WGS sequence"/>
</dbReference>
<keyword evidence="5 12" id="KW-0812">Transmembrane</keyword>
<evidence type="ECO:0000313" key="14">
    <source>
        <dbReference type="EMBL" id="KAG8551470.1"/>
    </source>
</evidence>
<feature type="transmembrane region" description="Helical" evidence="13">
    <location>
        <begin position="100"/>
        <end position="122"/>
    </location>
</feature>
<evidence type="ECO:0000256" key="2">
    <source>
        <dbReference type="ARBA" id="ARBA00007376"/>
    </source>
</evidence>
<evidence type="ECO:0000256" key="10">
    <source>
        <dbReference type="ARBA" id="ARBA00023224"/>
    </source>
</evidence>
<keyword evidence="15" id="KW-1185">Reference proteome</keyword>
<evidence type="ECO:0000256" key="4">
    <source>
        <dbReference type="ARBA" id="ARBA00022606"/>
    </source>
</evidence>
<feature type="transmembrane region" description="Helical" evidence="13">
    <location>
        <begin position="63"/>
        <end position="88"/>
    </location>
</feature>
<feature type="transmembrane region" description="Helical" evidence="13">
    <location>
        <begin position="242"/>
        <end position="263"/>
    </location>
</feature>
<protein>
    <recommendedName>
        <fullName evidence="12">Taste receptor type 2</fullName>
    </recommendedName>
</protein>
<dbReference type="GO" id="GO:0004930">
    <property type="term" value="F:G protein-coupled receptor activity"/>
    <property type="evidence" value="ECO:0007669"/>
    <property type="project" value="UniProtKB-KW"/>
</dbReference>
<dbReference type="GO" id="GO:0033038">
    <property type="term" value="F:bitter taste receptor activity"/>
    <property type="evidence" value="ECO:0007669"/>
    <property type="project" value="InterPro"/>
</dbReference>
<organism evidence="14 15">
    <name type="scientific">Engystomops pustulosus</name>
    <name type="common">Tungara frog</name>
    <name type="synonym">Physalaemus pustulosus</name>
    <dbReference type="NCBI Taxonomy" id="76066"/>
    <lineage>
        <taxon>Eukaryota</taxon>
        <taxon>Metazoa</taxon>
        <taxon>Chordata</taxon>
        <taxon>Craniata</taxon>
        <taxon>Vertebrata</taxon>
        <taxon>Euteleostomi</taxon>
        <taxon>Amphibia</taxon>
        <taxon>Batrachia</taxon>
        <taxon>Anura</taxon>
        <taxon>Neobatrachia</taxon>
        <taxon>Hyloidea</taxon>
        <taxon>Leptodactylidae</taxon>
        <taxon>Leiuperinae</taxon>
        <taxon>Engystomops</taxon>
    </lineage>
</organism>
<evidence type="ECO:0000256" key="3">
    <source>
        <dbReference type="ARBA" id="ARBA00022480"/>
    </source>
</evidence>
<sequence length="327" mass="36701">MHWENGTSRPDGNTQTSLRVDQVVSLGILVLETIIGTFVNGLMVTVNLISLVTHRKLGSCDSILLCLGISRFTFMWLVLAMYFISFLVPNLTDLGTNMQYAWLFFNGLCLWIATWLSIFYCVRIVNIQINIFTLFKTHFDQLVPFLILLSIALSASCSNSTAYSSINQTFNMSRFDNHQNSTPFNAMGNNFATFLTLSVAGSIPPFLLFCVSAGLVVHSLLRHMKKMKEQEKTGFREPSLVAHYRAVKMMAAFFIFFSLYMIAFNLYGSGIIKNVSLNCISAFLIGAYPSIHSILLVIGNRKLKNAFLQILKKGNCSQKEVIETISD</sequence>
<dbReference type="CDD" id="cd13950">
    <property type="entry name" value="7tm_TAS2R"/>
    <property type="match status" value="1"/>
</dbReference>
<keyword evidence="4 12" id="KW-0716">Sensory transduction</keyword>
<evidence type="ECO:0000256" key="9">
    <source>
        <dbReference type="ARBA" id="ARBA00023170"/>
    </source>
</evidence>
<evidence type="ECO:0000256" key="5">
    <source>
        <dbReference type="ARBA" id="ARBA00022692"/>
    </source>
</evidence>
<comment type="similarity">
    <text evidence="2 11">Belongs to the G-protein coupled receptor T2R family.</text>
</comment>
<evidence type="ECO:0000256" key="13">
    <source>
        <dbReference type="SAM" id="Phobius"/>
    </source>
</evidence>
<dbReference type="InterPro" id="IPR007960">
    <property type="entry name" value="TAS2R"/>
</dbReference>
<feature type="transmembrane region" description="Helical" evidence="13">
    <location>
        <begin position="275"/>
        <end position="298"/>
    </location>
</feature>
<keyword evidence="8 12" id="KW-0472">Membrane</keyword>
<dbReference type="FunFam" id="1.20.1070.10:FF:000055">
    <property type="entry name" value="Taste receptor type 2"/>
    <property type="match status" value="1"/>
</dbReference>
<feature type="transmembrane region" description="Helical" evidence="13">
    <location>
        <begin position="191"/>
        <end position="221"/>
    </location>
</feature>